<dbReference type="EMBL" id="NRRY01000025">
    <property type="protein sequence ID" value="MBK1619723.1"/>
    <property type="molecule type" value="Genomic_DNA"/>
</dbReference>
<dbReference type="Gene3D" id="1.10.4190.10">
    <property type="entry name" value="Urease accessory protein UreF"/>
    <property type="match status" value="1"/>
</dbReference>
<gene>
    <name evidence="3" type="primary">ureF</name>
    <name evidence="4" type="ORF">CKO42_14990</name>
</gene>
<comment type="function">
    <text evidence="3">Required for maturation of urease via the functional incorporation of the urease nickel metallocenter.</text>
</comment>
<comment type="caution">
    <text evidence="4">The sequence shown here is derived from an EMBL/GenBank/DDBJ whole genome shotgun (WGS) entry which is preliminary data.</text>
</comment>
<organism evidence="4 5">
    <name type="scientific">Lamprobacter modestohalophilus</name>
    <dbReference type="NCBI Taxonomy" id="1064514"/>
    <lineage>
        <taxon>Bacteria</taxon>
        <taxon>Pseudomonadati</taxon>
        <taxon>Pseudomonadota</taxon>
        <taxon>Gammaproteobacteria</taxon>
        <taxon>Chromatiales</taxon>
        <taxon>Chromatiaceae</taxon>
        <taxon>Lamprobacter</taxon>
    </lineage>
</organism>
<dbReference type="PANTHER" id="PTHR33620">
    <property type="entry name" value="UREASE ACCESSORY PROTEIN F"/>
    <property type="match status" value="1"/>
</dbReference>
<evidence type="ECO:0000313" key="5">
    <source>
        <dbReference type="Proteomes" id="UP001138768"/>
    </source>
</evidence>
<reference evidence="4 5" key="1">
    <citation type="journal article" date="2020" name="Microorganisms">
        <title>Osmotic Adaptation and Compatible Solute Biosynthesis of Phototrophic Bacteria as Revealed from Genome Analyses.</title>
        <authorList>
            <person name="Imhoff J.F."/>
            <person name="Rahn T."/>
            <person name="Kunzel S."/>
            <person name="Keller A."/>
            <person name="Neulinger S.C."/>
        </authorList>
    </citation>
    <scope>NUCLEOTIDE SEQUENCE [LARGE SCALE GENOMIC DNA]</scope>
    <source>
        <strain evidence="4 5">DSM 25653</strain>
    </source>
</reference>
<evidence type="ECO:0000313" key="4">
    <source>
        <dbReference type="EMBL" id="MBK1619723.1"/>
    </source>
</evidence>
<dbReference type="HAMAP" id="MF_01385">
    <property type="entry name" value="UreF"/>
    <property type="match status" value="1"/>
</dbReference>
<evidence type="ECO:0000256" key="1">
    <source>
        <dbReference type="ARBA" id="ARBA00022988"/>
    </source>
</evidence>
<keyword evidence="2 3" id="KW-0143">Chaperone</keyword>
<comment type="subcellular location">
    <subcellularLocation>
        <location evidence="3">Cytoplasm</location>
    </subcellularLocation>
</comment>
<proteinExistence type="inferred from homology"/>
<dbReference type="PIRSF" id="PIRSF009467">
    <property type="entry name" value="Ureas_acces_UreF"/>
    <property type="match status" value="1"/>
</dbReference>
<sequence>MVTATITDGQIRRLRLFQLLSPSLPVGAFAYSQGLEWAAETGWVNSEQALANWLSDQLSQALTYVDLPILLRMIEAAVADDAQLMSHWISELRALRETPELRAEETGRGRALADLLGSLGLLDEPSVHWRALLSGSQLSGFAFAAAAWQIEPTDALLGYAWSWAENLTLAGVKLIPLGQTAGQRILLRLAEQIPAAVEAAQRLDDADIGASTPALAIASSRHETQYTRLYRS</sequence>
<dbReference type="Proteomes" id="UP001138768">
    <property type="component" value="Unassembled WGS sequence"/>
</dbReference>
<dbReference type="PANTHER" id="PTHR33620:SF1">
    <property type="entry name" value="UREASE ACCESSORY PROTEIN F"/>
    <property type="match status" value="1"/>
</dbReference>
<dbReference type="InterPro" id="IPR002639">
    <property type="entry name" value="UreF"/>
</dbReference>
<keyword evidence="3" id="KW-0963">Cytoplasm</keyword>
<dbReference type="Pfam" id="PF01730">
    <property type="entry name" value="UreF"/>
    <property type="match status" value="1"/>
</dbReference>
<comment type="similarity">
    <text evidence="3">Belongs to the UreF family.</text>
</comment>
<dbReference type="GO" id="GO:0016151">
    <property type="term" value="F:nickel cation binding"/>
    <property type="evidence" value="ECO:0007669"/>
    <property type="project" value="UniProtKB-UniRule"/>
</dbReference>
<keyword evidence="1 3" id="KW-0996">Nickel insertion</keyword>
<evidence type="ECO:0000256" key="3">
    <source>
        <dbReference type="HAMAP-Rule" id="MF_01385"/>
    </source>
</evidence>
<dbReference type="GO" id="GO:0005737">
    <property type="term" value="C:cytoplasm"/>
    <property type="evidence" value="ECO:0007669"/>
    <property type="project" value="UniProtKB-SubCell"/>
</dbReference>
<evidence type="ECO:0000256" key="2">
    <source>
        <dbReference type="ARBA" id="ARBA00023186"/>
    </source>
</evidence>
<dbReference type="AlphaFoldDB" id="A0A9X1B4Q9"/>
<dbReference type="InterPro" id="IPR038277">
    <property type="entry name" value="UreF_sf"/>
</dbReference>
<protein>
    <recommendedName>
        <fullName evidence="3">Urease accessory protein UreF</fullName>
    </recommendedName>
</protein>
<name>A0A9X1B4Q9_9GAMM</name>
<keyword evidence="5" id="KW-1185">Reference proteome</keyword>
<comment type="subunit">
    <text evidence="3">UreD, UreF and UreG form a complex that acts as a GTP-hydrolysis-dependent molecular chaperone, activating the urease apoprotein by helping to assemble the nickel containing metallocenter of UreC. The UreE protein probably delivers the nickel.</text>
</comment>
<accession>A0A9X1B4Q9</accession>